<evidence type="ECO:0000256" key="3">
    <source>
        <dbReference type="ARBA" id="ARBA00022722"/>
    </source>
</evidence>
<keyword evidence="4" id="KW-0255">Endonuclease</keyword>
<feature type="region of interest" description="Disordered" evidence="7">
    <location>
        <begin position="628"/>
        <end position="657"/>
    </location>
</feature>
<sequence length="657" mass="72644">MRAVVAVATLLNKADKFTFGQDTVCVTPHAVPALLDMKGTYFLSQAKMRKCQMLLLHPRLKFQVTTALNPATLLPVGEGEEQTHDCIEVMDEVYSSRPDLKDEADPHWLSWFVDGSSFVEAGQRKAGYAVVALDDQVVEAKSLPPGTSAQLAELTALTRALSLAKGQKINIYTDSKYAFLTLHAHGALWKERGLLTSRGNQVAHPQALLNLLDAVWEPEAVAVIHCYGHTTGPGEVARGNRLADKVAKEAARELATAPIIGALIPEEILSTADKPAYTKQERDTADAQELTLTNEGWYLTPDDRIWIPESLSRQITQRYHESTHMGPDATTKQLAKCFYIAHLYQLAAQVSRKCLLCQKNNPRTGPLAPPGVQHSGTAPMEDLVVDFTELPRCGLYRYLLVAVCTYTGWVEAWPTKTEKAIDVTRCLLKEIIPRYGLPRSIGSDNGPAFVHAVLQGLAKALQINWKLHTAYRPQSSGKVERMNRTLKNQLSKLTQETGSNWVAMLPLALLRVRSLPSKRTHLSPFEVLFGRPVPYVRMLNPYVSQDVQLNNYVQSLSRVLSYLNRWTQARTPCVLTEPLHQFEPGDGSVGERLAASPPTALLEGTIHRATLYPYCCEGCRHHPVGPPYSSEESHFGLDSNTRSGELPSADHLQTPGG</sequence>
<keyword evidence="11" id="KW-1185">Reference proteome</keyword>
<dbReference type="InterPro" id="IPR036397">
    <property type="entry name" value="RNaseH_sf"/>
</dbReference>
<evidence type="ECO:0000313" key="10">
    <source>
        <dbReference type="Ensembl" id="ENSPMRP00000008234.1"/>
    </source>
</evidence>
<name>A0A670I9A2_PODMU</name>
<dbReference type="Pfam" id="PF00665">
    <property type="entry name" value="rve"/>
    <property type="match status" value="1"/>
</dbReference>
<dbReference type="GeneTree" id="ENSGT00940000160750"/>
<dbReference type="Pfam" id="PF17921">
    <property type="entry name" value="Integrase_H2C2"/>
    <property type="match status" value="1"/>
</dbReference>
<dbReference type="AlphaFoldDB" id="A0A670I9A2"/>
<dbReference type="Proteomes" id="UP000472272">
    <property type="component" value="Chromosome 7"/>
</dbReference>
<evidence type="ECO:0000256" key="6">
    <source>
        <dbReference type="ARBA" id="ARBA00022918"/>
    </source>
</evidence>
<keyword evidence="5" id="KW-0378">Hydrolase</keyword>
<dbReference type="Pfam" id="PF00075">
    <property type="entry name" value="RNase_H"/>
    <property type="match status" value="1"/>
</dbReference>
<protein>
    <submittedName>
        <fullName evidence="10">Uncharacterized protein</fullName>
    </submittedName>
</protein>
<dbReference type="InterPro" id="IPR001584">
    <property type="entry name" value="Integrase_cat-core"/>
</dbReference>
<dbReference type="InterPro" id="IPR002156">
    <property type="entry name" value="RNaseH_domain"/>
</dbReference>
<keyword evidence="6" id="KW-0695">RNA-directed DNA polymerase</keyword>
<reference evidence="10" key="3">
    <citation type="submission" date="2025-09" db="UniProtKB">
        <authorList>
            <consortium name="Ensembl"/>
        </authorList>
    </citation>
    <scope>IDENTIFICATION</scope>
</reference>
<feature type="domain" description="RNase H type-1" evidence="8">
    <location>
        <begin position="105"/>
        <end position="252"/>
    </location>
</feature>
<dbReference type="GO" id="GO:0003676">
    <property type="term" value="F:nucleic acid binding"/>
    <property type="evidence" value="ECO:0007669"/>
    <property type="project" value="InterPro"/>
</dbReference>
<keyword evidence="3" id="KW-0540">Nuclease</keyword>
<reference evidence="10" key="2">
    <citation type="submission" date="2025-08" db="UniProtKB">
        <authorList>
            <consortium name="Ensembl"/>
        </authorList>
    </citation>
    <scope>IDENTIFICATION</scope>
</reference>
<evidence type="ECO:0000256" key="2">
    <source>
        <dbReference type="ARBA" id="ARBA00022695"/>
    </source>
</evidence>
<dbReference type="Gene3D" id="1.10.340.70">
    <property type="match status" value="1"/>
</dbReference>
<evidence type="ECO:0000256" key="4">
    <source>
        <dbReference type="ARBA" id="ARBA00022759"/>
    </source>
</evidence>
<dbReference type="PROSITE" id="PS50994">
    <property type="entry name" value="INTEGRASE"/>
    <property type="match status" value="1"/>
</dbReference>
<keyword evidence="1" id="KW-0808">Transferase</keyword>
<dbReference type="InterPro" id="IPR041588">
    <property type="entry name" value="Integrase_H2C2"/>
</dbReference>
<evidence type="ECO:0000256" key="7">
    <source>
        <dbReference type="SAM" id="MobiDB-lite"/>
    </source>
</evidence>
<evidence type="ECO:0000313" key="11">
    <source>
        <dbReference type="Proteomes" id="UP000472272"/>
    </source>
</evidence>
<dbReference type="PANTHER" id="PTHR41694">
    <property type="entry name" value="ENDOGENOUS RETROVIRUS GROUP K MEMBER POL PROTEIN"/>
    <property type="match status" value="1"/>
</dbReference>
<accession>A0A670I9A2</accession>
<proteinExistence type="predicted"/>
<dbReference type="CDD" id="cd09273">
    <property type="entry name" value="RNase_HI_RT_Bel"/>
    <property type="match status" value="1"/>
</dbReference>
<evidence type="ECO:0000259" key="9">
    <source>
        <dbReference type="PROSITE" id="PS50994"/>
    </source>
</evidence>
<feature type="domain" description="Integrase catalytic" evidence="9">
    <location>
        <begin position="375"/>
        <end position="532"/>
    </location>
</feature>
<dbReference type="Gene3D" id="3.30.420.10">
    <property type="entry name" value="Ribonuclease H-like superfamily/Ribonuclease H"/>
    <property type="match status" value="2"/>
</dbReference>
<evidence type="ECO:0000259" key="8">
    <source>
        <dbReference type="PROSITE" id="PS50879"/>
    </source>
</evidence>
<dbReference type="OMA" id="YHESTHM"/>
<organism evidence="10 11">
    <name type="scientific">Podarcis muralis</name>
    <name type="common">Wall lizard</name>
    <name type="synonym">Lacerta muralis</name>
    <dbReference type="NCBI Taxonomy" id="64176"/>
    <lineage>
        <taxon>Eukaryota</taxon>
        <taxon>Metazoa</taxon>
        <taxon>Chordata</taxon>
        <taxon>Craniata</taxon>
        <taxon>Vertebrata</taxon>
        <taxon>Euteleostomi</taxon>
        <taxon>Lepidosauria</taxon>
        <taxon>Squamata</taxon>
        <taxon>Bifurcata</taxon>
        <taxon>Unidentata</taxon>
        <taxon>Episquamata</taxon>
        <taxon>Laterata</taxon>
        <taxon>Lacertibaenia</taxon>
        <taxon>Lacertidae</taxon>
        <taxon>Podarcis</taxon>
    </lineage>
</organism>
<dbReference type="Ensembl" id="ENSPMRT00000008801.1">
    <property type="protein sequence ID" value="ENSPMRP00000008234.1"/>
    <property type="gene ID" value="ENSPMRG00000005574.1"/>
</dbReference>
<dbReference type="PANTHER" id="PTHR41694:SF5">
    <property type="entry name" value="RIBONUCLEASE H"/>
    <property type="match status" value="1"/>
</dbReference>
<keyword evidence="2" id="KW-0548">Nucleotidyltransferase</keyword>
<dbReference type="InterPro" id="IPR012337">
    <property type="entry name" value="RNaseH-like_sf"/>
</dbReference>
<dbReference type="SUPFAM" id="SSF53098">
    <property type="entry name" value="Ribonuclease H-like"/>
    <property type="match status" value="2"/>
</dbReference>
<dbReference type="PROSITE" id="PS50879">
    <property type="entry name" value="RNASE_H_1"/>
    <property type="match status" value="1"/>
</dbReference>
<dbReference type="GO" id="GO:0004523">
    <property type="term" value="F:RNA-DNA hybrid ribonuclease activity"/>
    <property type="evidence" value="ECO:0007669"/>
    <property type="project" value="InterPro"/>
</dbReference>
<evidence type="ECO:0000256" key="5">
    <source>
        <dbReference type="ARBA" id="ARBA00022801"/>
    </source>
</evidence>
<dbReference type="GO" id="GO:0015074">
    <property type="term" value="P:DNA integration"/>
    <property type="evidence" value="ECO:0007669"/>
    <property type="project" value="InterPro"/>
</dbReference>
<reference evidence="10 11" key="1">
    <citation type="journal article" date="2019" name="Proc. Natl. Acad. Sci. U.S.A.">
        <title>Regulatory changes in pterin and carotenoid genes underlie balanced color polymorphisms in the wall lizard.</title>
        <authorList>
            <person name="Andrade P."/>
            <person name="Pinho C."/>
            <person name="Perez I de Lanuza G."/>
            <person name="Afonso S."/>
            <person name="Brejcha J."/>
            <person name="Rubin C.J."/>
            <person name="Wallerman O."/>
            <person name="Pereira P."/>
            <person name="Sabatino S.J."/>
            <person name="Bellati A."/>
            <person name="Pellitteri-Rosa D."/>
            <person name="Bosakova Z."/>
            <person name="Bunikis I."/>
            <person name="Carretero M.A."/>
            <person name="Feiner N."/>
            <person name="Marsik P."/>
            <person name="Pauperio F."/>
            <person name="Salvi D."/>
            <person name="Soler L."/>
            <person name="While G.M."/>
            <person name="Uller T."/>
            <person name="Font E."/>
            <person name="Andersson L."/>
            <person name="Carneiro M."/>
        </authorList>
    </citation>
    <scope>NUCLEOTIDE SEQUENCE</scope>
</reference>
<dbReference type="GO" id="GO:0003964">
    <property type="term" value="F:RNA-directed DNA polymerase activity"/>
    <property type="evidence" value="ECO:0007669"/>
    <property type="project" value="UniProtKB-KW"/>
</dbReference>
<evidence type="ECO:0000256" key="1">
    <source>
        <dbReference type="ARBA" id="ARBA00022679"/>
    </source>
</evidence>